<dbReference type="SMART" id="SM00065">
    <property type="entry name" value="GAF"/>
    <property type="match status" value="1"/>
</dbReference>
<dbReference type="PROSITE" id="PS50109">
    <property type="entry name" value="HIS_KIN"/>
    <property type="match status" value="1"/>
</dbReference>
<evidence type="ECO:0000313" key="6">
    <source>
        <dbReference type="EMBL" id="EPX59801.1"/>
    </source>
</evidence>
<dbReference type="InterPro" id="IPR029016">
    <property type="entry name" value="GAF-like_dom_sf"/>
</dbReference>
<dbReference type="Gene3D" id="1.10.287.130">
    <property type="match status" value="1"/>
</dbReference>
<dbReference type="Gene3D" id="3.30.450.40">
    <property type="match status" value="1"/>
</dbReference>
<dbReference type="InterPro" id="IPR035965">
    <property type="entry name" value="PAS-like_dom_sf"/>
</dbReference>
<dbReference type="CDD" id="cd00130">
    <property type="entry name" value="PAS"/>
    <property type="match status" value="1"/>
</dbReference>
<accession>S9P9K4</accession>
<feature type="domain" description="PAS" evidence="5">
    <location>
        <begin position="194"/>
        <end position="264"/>
    </location>
</feature>
<organism evidence="6 7">
    <name type="scientific">Cystobacter fuscus (strain ATCC 25194 / DSM 2262 / NBRC 100088 / M29)</name>
    <dbReference type="NCBI Taxonomy" id="1242864"/>
    <lineage>
        <taxon>Bacteria</taxon>
        <taxon>Pseudomonadati</taxon>
        <taxon>Myxococcota</taxon>
        <taxon>Myxococcia</taxon>
        <taxon>Myxococcales</taxon>
        <taxon>Cystobacterineae</taxon>
        <taxon>Archangiaceae</taxon>
        <taxon>Cystobacter</taxon>
    </lineage>
</organism>
<dbReference type="PROSITE" id="PS50112">
    <property type="entry name" value="PAS"/>
    <property type="match status" value="1"/>
</dbReference>
<keyword evidence="7" id="KW-1185">Reference proteome</keyword>
<dbReference type="Pfam" id="PF02518">
    <property type="entry name" value="HATPase_c"/>
    <property type="match status" value="1"/>
</dbReference>
<sequence length="571" mass="62744">MRQLCLAPHSRGKGPVSFRAKTPHIGIMLSPGLLYEEKRIEALDRHAILDTPPEREYDDVVQLAASLCGVPMALVSLVDRDRQWFKANVGLPGVSETERCISFCTFAIEREELFVVEDAREDARFATNPLVTGAPSLRFYAGAPLQSEDGFLLGTLCVLDSVPRKLTETQRRDLLALKRQVELLLRLRLKVKQTEARNQQLLESSGDAVLLLDEGGAVLELNPVAARLLGGEAGRFLGVPFETLVAPDERETVLRALREVRTHGSARVDNLGLRLHRGERVVMDVAASLQEVGSARRLLLVGHDLTERRRLERQSLQNDRLASMGALAAGIAHEINNPLAFVLSNLNFLHSWREDLERRLAELPGVPEQLQSVLGEAGEVLAESIEGCQRIRDIVRDMRFFSHSSDEAFSPVDVNASLDFALRMASPELKSTARLEKSLDEELPPVLASGGRLSQVFLNLIINAIQAMQPGGPRQHTLCVRTVREGECVRVDISDTGHGIAPEVLPRIFDPFFTTKPAGSGTGLGLSVSHALVEKMGGELRVHSELGRGTTFSLLLPQHARLAEPRPALAS</sequence>
<evidence type="ECO:0000256" key="1">
    <source>
        <dbReference type="ARBA" id="ARBA00000085"/>
    </source>
</evidence>
<keyword evidence="3" id="KW-0597">Phosphoprotein</keyword>
<dbReference type="AlphaFoldDB" id="S9P9K4"/>
<dbReference type="SMART" id="SM00387">
    <property type="entry name" value="HATPase_c"/>
    <property type="match status" value="1"/>
</dbReference>
<dbReference type="CDD" id="cd00082">
    <property type="entry name" value="HisKA"/>
    <property type="match status" value="1"/>
</dbReference>
<dbReference type="Proteomes" id="UP000011682">
    <property type="component" value="Unassembled WGS sequence"/>
</dbReference>
<dbReference type="InterPro" id="IPR013656">
    <property type="entry name" value="PAS_4"/>
</dbReference>
<dbReference type="InterPro" id="IPR003661">
    <property type="entry name" value="HisK_dim/P_dom"/>
</dbReference>
<evidence type="ECO:0000256" key="3">
    <source>
        <dbReference type="ARBA" id="ARBA00022553"/>
    </source>
</evidence>
<dbReference type="eggNOG" id="COG4191">
    <property type="taxonomic scope" value="Bacteria"/>
</dbReference>
<dbReference type="InterPro" id="IPR005467">
    <property type="entry name" value="His_kinase_dom"/>
</dbReference>
<proteinExistence type="predicted"/>
<dbReference type="SUPFAM" id="SSF55874">
    <property type="entry name" value="ATPase domain of HSP90 chaperone/DNA topoisomerase II/histidine kinase"/>
    <property type="match status" value="1"/>
</dbReference>
<gene>
    <name evidence="6" type="ORF">D187_002545</name>
</gene>
<dbReference type="EMBL" id="ANAH02000015">
    <property type="protein sequence ID" value="EPX59801.1"/>
    <property type="molecule type" value="Genomic_DNA"/>
</dbReference>
<dbReference type="PANTHER" id="PTHR43065:SF50">
    <property type="entry name" value="HISTIDINE KINASE"/>
    <property type="match status" value="1"/>
</dbReference>
<evidence type="ECO:0000259" key="5">
    <source>
        <dbReference type="PROSITE" id="PS50112"/>
    </source>
</evidence>
<protein>
    <recommendedName>
        <fullName evidence="2">histidine kinase</fullName>
        <ecNumber evidence="2">2.7.13.3</ecNumber>
    </recommendedName>
</protein>
<dbReference type="InterPro" id="IPR036890">
    <property type="entry name" value="HATPase_C_sf"/>
</dbReference>
<dbReference type="Gene3D" id="3.30.450.20">
    <property type="entry name" value="PAS domain"/>
    <property type="match status" value="1"/>
</dbReference>
<name>S9P9K4_CYSF2</name>
<dbReference type="SMART" id="SM00091">
    <property type="entry name" value="PAS"/>
    <property type="match status" value="1"/>
</dbReference>
<evidence type="ECO:0000313" key="7">
    <source>
        <dbReference type="Proteomes" id="UP000011682"/>
    </source>
</evidence>
<dbReference type="SUPFAM" id="SSF55785">
    <property type="entry name" value="PYP-like sensor domain (PAS domain)"/>
    <property type="match status" value="1"/>
</dbReference>
<dbReference type="InterPro" id="IPR000014">
    <property type="entry name" value="PAS"/>
</dbReference>
<feature type="domain" description="Histidine kinase" evidence="4">
    <location>
        <begin position="330"/>
        <end position="560"/>
    </location>
</feature>
<dbReference type="Pfam" id="PF00512">
    <property type="entry name" value="HisKA"/>
    <property type="match status" value="1"/>
</dbReference>
<dbReference type="SUPFAM" id="SSF55781">
    <property type="entry name" value="GAF domain-like"/>
    <property type="match status" value="1"/>
</dbReference>
<dbReference type="Pfam" id="PF01590">
    <property type="entry name" value="GAF"/>
    <property type="match status" value="1"/>
</dbReference>
<evidence type="ECO:0000256" key="2">
    <source>
        <dbReference type="ARBA" id="ARBA00012438"/>
    </source>
</evidence>
<evidence type="ECO:0000259" key="4">
    <source>
        <dbReference type="PROSITE" id="PS50109"/>
    </source>
</evidence>
<dbReference type="SUPFAM" id="SSF47384">
    <property type="entry name" value="Homodimeric domain of signal transducing histidine kinase"/>
    <property type="match status" value="1"/>
</dbReference>
<dbReference type="Pfam" id="PF08448">
    <property type="entry name" value="PAS_4"/>
    <property type="match status" value="1"/>
</dbReference>
<dbReference type="SMART" id="SM00388">
    <property type="entry name" value="HisKA"/>
    <property type="match status" value="1"/>
</dbReference>
<dbReference type="PANTHER" id="PTHR43065">
    <property type="entry name" value="SENSOR HISTIDINE KINASE"/>
    <property type="match status" value="1"/>
</dbReference>
<dbReference type="InterPro" id="IPR036097">
    <property type="entry name" value="HisK_dim/P_sf"/>
</dbReference>
<reference evidence="6" key="1">
    <citation type="submission" date="2013-05" db="EMBL/GenBank/DDBJ databases">
        <title>Genome assembly of Cystobacter fuscus DSM 2262.</title>
        <authorList>
            <person name="Sharma G."/>
            <person name="Khatri I."/>
            <person name="Kaur C."/>
            <person name="Mayilraj S."/>
            <person name="Subramanian S."/>
        </authorList>
    </citation>
    <scope>NUCLEOTIDE SEQUENCE [LARGE SCALE GENOMIC DNA]</scope>
    <source>
        <strain evidence="6">DSM 2262</strain>
    </source>
</reference>
<dbReference type="NCBIfam" id="TIGR00229">
    <property type="entry name" value="sensory_box"/>
    <property type="match status" value="1"/>
</dbReference>
<comment type="caution">
    <text evidence="6">The sequence shown here is derived from an EMBL/GenBank/DDBJ whole genome shotgun (WGS) entry which is preliminary data.</text>
</comment>
<dbReference type="InterPro" id="IPR003594">
    <property type="entry name" value="HATPase_dom"/>
</dbReference>
<dbReference type="InterPro" id="IPR004358">
    <property type="entry name" value="Sig_transdc_His_kin-like_C"/>
</dbReference>
<dbReference type="PRINTS" id="PR00344">
    <property type="entry name" value="BCTRLSENSOR"/>
</dbReference>
<dbReference type="InterPro" id="IPR003018">
    <property type="entry name" value="GAF"/>
</dbReference>
<dbReference type="Gene3D" id="3.30.565.10">
    <property type="entry name" value="Histidine kinase-like ATPase, C-terminal domain"/>
    <property type="match status" value="1"/>
</dbReference>
<comment type="catalytic activity">
    <reaction evidence="1">
        <text>ATP + protein L-histidine = ADP + protein N-phospho-L-histidine.</text>
        <dbReference type="EC" id="2.7.13.3"/>
    </reaction>
</comment>
<dbReference type="GO" id="GO:0000155">
    <property type="term" value="F:phosphorelay sensor kinase activity"/>
    <property type="evidence" value="ECO:0007669"/>
    <property type="project" value="InterPro"/>
</dbReference>
<dbReference type="EC" id="2.7.13.3" evidence="2"/>